<feature type="domain" description="PKD" evidence="13">
    <location>
        <begin position="758"/>
        <end position="838"/>
    </location>
</feature>
<dbReference type="InterPro" id="IPR000601">
    <property type="entry name" value="PKD_dom"/>
</dbReference>
<name>A0A178K7P0_9GAMM</name>
<dbReference type="InterPro" id="IPR035986">
    <property type="entry name" value="PKD_dom_sf"/>
</dbReference>
<organism evidence="14 15">
    <name type="scientific">Photobacterium jeanii</name>
    <dbReference type="NCBI Taxonomy" id="858640"/>
    <lineage>
        <taxon>Bacteria</taxon>
        <taxon>Pseudomonadati</taxon>
        <taxon>Pseudomonadota</taxon>
        <taxon>Gammaproteobacteria</taxon>
        <taxon>Vibrionales</taxon>
        <taxon>Vibrionaceae</taxon>
        <taxon>Photobacterium</taxon>
    </lineage>
</organism>
<dbReference type="SMART" id="SM00089">
    <property type="entry name" value="PKD"/>
    <property type="match status" value="2"/>
</dbReference>
<dbReference type="NCBIfam" id="TIGR03296">
    <property type="entry name" value="M6dom_TIGR03296"/>
    <property type="match status" value="1"/>
</dbReference>
<dbReference type="GO" id="GO:0005576">
    <property type="term" value="C:extracellular region"/>
    <property type="evidence" value="ECO:0007669"/>
    <property type="project" value="UniProtKB-SubCell"/>
</dbReference>
<evidence type="ECO:0000256" key="8">
    <source>
        <dbReference type="ARBA" id="ARBA00022833"/>
    </source>
</evidence>
<evidence type="ECO:0000256" key="11">
    <source>
        <dbReference type="ARBA" id="ARBA00023049"/>
    </source>
</evidence>
<feature type="signal peptide" evidence="12">
    <location>
        <begin position="1"/>
        <end position="24"/>
    </location>
</feature>
<dbReference type="Proteomes" id="UP000078503">
    <property type="component" value="Unassembled WGS sequence"/>
</dbReference>
<evidence type="ECO:0000313" key="14">
    <source>
        <dbReference type="EMBL" id="OAN13086.1"/>
    </source>
</evidence>
<dbReference type="InterPro" id="IPR013783">
    <property type="entry name" value="Ig-like_fold"/>
</dbReference>
<dbReference type="Pfam" id="PF18911">
    <property type="entry name" value="PKD_4"/>
    <property type="match status" value="1"/>
</dbReference>
<evidence type="ECO:0000256" key="7">
    <source>
        <dbReference type="ARBA" id="ARBA00022801"/>
    </source>
</evidence>
<sequence>MFTINKTLIATSIAAILGSTSALAHTPIDLAIADQDQLANMLVRKGQLSADASPQQREAAVQAYIERKLNHGLQGDAQFGKKALIERAKVLKSIEANKGPQKQRLLAFEVATKRTDKVLALLVDFPDLHWDNNRLTSEHTQMLYDNYDHDHYQSLLFSDTGYTGPNGENFISMRQYYESESGNTYSVSGEAKGWYRTSKNASYYGGNSPTTDGDKNAQELIREALAQLAQDPSINLADYDIEDRYDYDGDGNYREPDGVIDHLMIFHASVGEEAGGGVLGDDAIWSHRFNLGKPYVLAGTSSGIADRFNGQYAAYDYTIQPIDAAAGVCAHEYGHDLGLPDEYDTKYTGKGEPVSYWSIMSSGSWAGKIGGTQPTAFSSWSKSFLQEAIGGNWVNNQQFSLADLTKEAQTVKLYQTTDNGKPNQVRIDLPKKHIPAIKPFEGDTQFYSDRGNNLRNSMASNVQIPDASKVTLSFKVWYSIEEGYDFARILVNGKPIAGNITTNNDPYKTGLVPALTGDSNGWVNAEFDLTAYAGQEITLGFDYLTDGGVAKEGVYIDNLTILADGSQVAVAKGESDDTLAFNMKGYALNQGFHEADHYYLLQWRSHNDIDAGLANIKRMGQMMSFEPGLVVWYVDKSLTNNWVGKHPGEGWLGVVDADQQALKWANTGTPAQTRYQVRDAAFSNQDQAPLRLVSANGDVLEDSSLIANAQFKDEDDYTSPEIPDSGRKLTPFGLEIDVIEQAANNSYGVVRLSVKEEPNVAPVATFKAATEALTLTTTNTSSDEDGNIVSYAWDFGNGASSNEAAPTYTYDKAGSYTVTLTVTDDRGATATQSQIIEVIEPNKLPQVSAKYIHLGRLTTLWSTSEDEDGRIVDTEWHLPNGKVKRGKVIMHLFPSYGNHDVTLRVMDNDGAIVTKTIKVDL</sequence>
<keyword evidence="10" id="KW-0843">Virulence</keyword>
<keyword evidence="5" id="KW-0479">Metal-binding</keyword>
<dbReference type="InterPro" id="IPR022409">
    <property type="entry name" value="PKD/Chitinase_dom"/>
</dbReference>
<dbReference type="Pfam" id="PF20773">
    <property type="entry name" value="InhA-like_MAM"/>
    <property type="match status" value="1"/>
</dbReference>
<evidence type="ECO:0000256" key="10">
    <source>
        <dbReference type="ARBA" id="ARBA00023026"/>
    </source>
</evidence>
<evidence type="ECO:0000256" key="5">
    <source>
        <dbReference type="ARBA" id="ARBA00022723"/>
    </source>
</evidence>
<accession>A0A178K7P0</accession>
<dbReference type="OrthoDB" id="275270at2"/>
<comment type="subcellular location">
    <subcellularLocation>
        <location evidence="2">Secreted</location>
    </subcellularLocation>
</comment>
<keyword evidence="4 14" id="KW-0645">Protease</keyword>
<dbReference type="SUPFAM" id="SSF55486">
    <property type="entry name" value="Metalloproteases ('zincins'), catalytic domain"/>
    <property type="match status" value="1"/>
</dbReference>
<feature type="domain" description="PKD" evidence="13">
    <location>
        <begin position="864"/>
        <end position="921"/>
    </location>
</feature>
<evidence type="ECO:0000256" key="4">
    <source>
        <dbReference type="ARBA" id="ARBA00022670"/>
    </source>
</evidence>
<dbReference type="CDD" id="cd00146">
    <property type="entry name" value="PKD"/>
    <property type="match status" value="2"/>
</dbReference>
<dbReference type="PANTHER" id="PTHR13062:SF12">
    <property type="entry name" value="ALPHA-2-MACROGLOBULIN DOMAIN-CONTAINING PROTEIN"/>
    <property type="match status" value="1"/>
</dbReference>
<feature type="chain" id="PRO_5008090094" evidence="12">
    <location>
        <begin position="25"/>
        <end position="921"/>
    </location>
</feature>
<keyword evidence="6 12" id="KW-0732">Signal</keyword>
<evidence type="ECO:0000256" key="12">
    <source>
        <dbReference type="SAM" id="SignalP"/>
    </source>
</evidence>
<evidence type="ECO:0000256" key="1">
    <source>
        <dbReference type="ARBA" id="ARBA00001947"/>
    </source>
</evidence>
<dbReference type="AlphaFoldDB" id="A0A178K7P0"/>
<dbReference type="PROSITE" id="PS50093">
    <property type="entry name" value="PKD"/>
    <property type="match status" value="2"/>
</dbReference>
<dbReference type="GO" id="GO:0006508">
    <property type="term" value="P:proteolysis"/>
    <property type="evidence" value="ECO:0007669"/>
    <property type="project" value="UniProtKB-KW"/>
</dbReference>
<dbReference type="EMBL" id="LVHF01000029">
    <property type="protein sequence ID" value="OAN13086.1"/>
    <property type="molecule type" value="Genomic_DNA"/>
</dbReference>
<dbReference type="InterPro" id="IPR012300">
    <property type="entry name" value="Pept_M6_InhA"/>
</dbReference>
<dbReference type="Pfam" id="PF20774">
    <property type="entry name" value="InhA-like_VEG"/>
    <property type="match status" value="1"/>
</dbReference>
<dbReference type="RefSeq" id="WP_068333090.1">
    <property type="nucleotide sequence ID" value="NZ_LVHF01000029.1"/>
</dbReference>
<dbReference type="Pfam" id="PF05547">
    <property type="entry name" value="Peptidase_M6"/>
    <property type="match status" value="1"/>
</dbReference>
<keyword evidence="15" id="KW-1185">Reference proteome</keyword>
<evidence type="ECO:0000256" key="6">
    <source>
        <dbReference type="ARBA" id="ARBA00022729"/>
    </source>
</evidence>
<dbReference type="Pfam" id="PF00801">
    <property type="entry name" value="PKD"/>
    <property type="match status" value="1"/>
</dbReference>
<dbReference type="SUPFAM" id="SSF49299">
    <property type="entry name" value="PKD domain"/>
    <property type="match status" value="2"/>
</dbReference>
<keyword evidence="3" id="KW-0964">Secreted</keyword>
<protein>
    <submittedName>
        <fullName evidence="14">Protease</fullName>
    </submittedName>
</protein>
<dbReference type="GO" id="GO:0008237">
    <property type="term" value="F:metallopeptidase activity"/>
    <property type="evidence" value="ECO:0007669"/>
    <property type="project" value="UniProtKB-KW"/>
</dbReference>
<dbReference type="Gene3D" id="2.60.40.10">
    <property type="entry name" value="Immunoglobulins"/>
    <property type="match status" value="2"/>
</dbReference>
<dbReference type="GO" id="GO:0046872">
    <property type="term" value="F:metal ion binding"/>
    <property type="evidence" value="ECO:0007669"/>
    <property type="project" value="UniProtKB-KW"/>
</dbReference>
<comment type="cofactor">
    <cofactor evidence="1">
        <name>Zn(2+)</name>
        <dbReference type="ChEBI" id="CHEBI:29105"/>
    </cofactor>
</comment>
<comment type="caution">
    <text evidence="14">The sequence shown here is derived from an EMBL/GenBank/DDBJ whole genome shotgun (WGS) entry which is preliminary data.</text>
</comment>
<keyword evidence="9" id="KW-0106">Calcium</keyword>
<keyword evidence="7" id="KW-0378">Hydrolase</keyword>
<evidence type="ECO:0000259" key="13">
    <source>
        <dbReference type="PROSITE" id="PS50093"/>
    </source>
</evidence>
<dbReference type="STRING" id="858640.A3K86_15595"/>
<reference evidence="14 15" key="1">
    <citation type="submission" date="2016-03" db="EMBL/GenBank/DDBJ databases">
        <title>Photobacterium proteolyticum sp. nov. a protease producing bacterium isolated from ocean sediments of Laizhou Bay.</title>
        <authorList>
            <person name="Li Y."/>
        </authorList>
    </citation>
    <scope>NUCLEOTIDE SEQUENCE [LARGE SCALE GENOMIC DNA]</scope>
    <source>
        <strain evidence="14 15">R-40508</strain>
    </source>
</reference>
<dbReference type="InterPro" id="IPR048665">
    <property type="entry name" value="InhA-like_VEG"/>
</dbReference>
<evidence type="ECO:0000256" key="9">
    <source>
        <dbReference type="ARBA" id="ARBA00022837"/>
    </source>
</evidence>
<evidence type="ECO:0000313" key="15">
    <source>
        <dbReference type="Proteomes" id="UP000078503"/>
    </source>
</evidence>
<evidence type="ECO:0000256" key="2">
    <source>
        <dbReference type="ARBA" id="ARBA00004613"/>
    </source>
</evidence>
<dbReference type="PANTHER" id="PTHR13062">
    <property type="entry name" value="COLLAGENASE"/>
    <property type="match status" value="1"/>
</dbReference>
<dbReference type="InterPro" id="IPR008757">
    <property type="entry name" value="Peptidase_M6-like_domain"/>
</dbReference>
<dbReference type="PIRSF" id="PIRSF007519">
    <property type="entry name" value="Protease_InhA"/>
    <property type="match status" value="1"/>
</dbReference>
<gene>
    <name evidence="14" type="ORF">A3K86_15595</name>
</gene>
<keyword evidence="8" id="KW-0862">Zinc</keyword>
<keyword evidence="11" id="KW-0482">Metalloprotease</keyword>
<evidence type="ECO:0000256" key="3">
    <source>
        <dbReference type="ARBA" id="ARBA00022525"/>
    </source>
</evidence>
<proteinExistence type="predicted"/>